<dbReference type="InterPro" id="IPR007219">
    <property type="entry name" value="XnlR_reg_dom"/>
</dbReference>
<evidence type="ECO:0000259" key="3">
    <source>
        <dbReference type="SMART" id="SM00906"/>
    </source>
</evidence>
<feature type="compositionally biased region" description="Polar residues" evidence="2">
    <location>
        <begin position="19"/>
        <end position="28"/>
    </location>
</feature>
<dbReference type="PANTHER" id="PTHR47425">
    <property type="entry name" value="FARB-RELATED"/>
    <property type="match status" value="1"/>
</dbReference>
<evidence type="ECO:0000313" key="4">
    <source>
        <dbReference type="EMBL" id="KAJ9613366.1"/>
    </source>
</evidence>
<proteinExistence type="predicted"/>
<dbReference type="SMART" id="SM00906">
    <property type="entry name" value="Fungal_trans"/>
    <property type="match status" value="1"/>
</dbReference>
<reference evidence="4" key="1">
    <citation type="submission" date="2022-10" db="EMBL/GenBank/DDBJ databases">
        <title>Culturing micro-colonial fungi from biological soil crusts in the Mojave desert and describing Neophaeococcomyces mojavensis, and introducing the new genera and species Taxawa tesnikishii.</title>
        <authorList>
            <person name="Kurbessoian T."/>
            <person name="Stajich J.E."/>
        </authorList>
    </citation>
    <scope>NUCLEOTIDE SEQUENCE</scope>
    <source>
        <strain evidence="4">TK_41</strain>
    </source>
</reference>
<protein>
    <recommendedName>
        <fullName evidence="3">Xylanolytic transcriptional activator regulatory domain-containing protein</fullName>
    </recommendedName>
</protein>
<keyword evidence="5" id="KW-1185">Reference proteome</keyword>
<feature type="region of interest" description="Disordered" evidence="2">
    <location>
        <begin position="1"/>
        <end position="39"/>
    </location>
</feature>
<dbReference type="Pfam" id="PF04082">
    <property type="entry name" value="Fungal_trans"/>
    <property type="match status" value="1"/>
</dbReference>
<evidence type="ECO:0000256" key="1">
    <source>
        <dbReference type="ARBA" id="ARBA00023242"/>
    </source>
</evidence>
<dbReference type="GO" id="GO:0008270">
    <property type="term" value="F:zinc ion binding"/>
    <property type="evidence" value="ECO:0007669"/>
    <property type="project" value="InterPro"/>
</dbReference>
<dbReference type="PANTHER" id="PTHR47425:SF2">
    <property type="entry name" value="FARB-RELATED"/>
    <property type="match status" value="1"/>
</dbReference>
<feature type="domain" description="Xylanolytic transcriptional activator regulatory" evidence="3">
    <location>
        <begin position="199"/>
        <end position="271"/>
    </location>
</feature>
<evidence type="ECO:0000256" key="2">
    <source>
        <dbReference type="SAM" id="MobiDB-lite"/>
    </source>
</evidence>
<sequence>MVQLPNQAYTHPHDPAQPPSSVQNGSTQPSPPALNHLSFSPINLDKTSDSSQVAGLPPWIRTASREFELGELQYLRLRGALSIPEAGLRDQLLLAFILYVEPALPVVDLQEVIDAIEGLPGRDISLILFQAIMFSATAFVDLQLLLDAGFQDRLAARTYYFRKVKLLYDFEWEADRIILIQATLLHAWWYLSTNDQKDPWHWLGICISLAVGVGLNQTSVHAVKDAQTRRLWRRIWWTIISRDRIGPVVTRRPLRIMDADINLPPLKFQDFDTRPVRTTIPVLQNCTLVNDCVGKVMLADIFMSQIKILLISGRIVTQLYNLRGFSATGSEWAMWFAPKKKSDLDVACLDRLQAELDHWSDNLNSYCRVGYHCDDSTDALQNKVLRIHTGALKLLHLLAQETLHRPLTFPAGLQQPVTTLGNTEDATMTRARDCVSRAASEMCELARDLREDNLWQFVQPLSVGCIMTAIISLIVEIRLAGMVPAELPDHKYHDCVRSLLALRDVWPVTTGSCIMLNHMATKNQIWYARSLKMLAKPTPIEDTSSYAAPTPGATSEAQSQHLQSPLSLLESSAAPHHQVPVSTSLPHYIDRQPVGNISVPAHFASTYLATMYPFSWTAADFDVFGPSSCRELFTDQDLDAFDLDGVASTGLIS</sequence>
<keyword evidence="1" id="KW-0539">Nucleus</keyword>
<comment type="caution">
    <text evidence="4">The sequence shown here is derived from an EMBL/GenBank/DDBJ whole genome shotgun (WGS) entry which is preliminary data.</text>
</comment>
<name>A0AA38XHT6_9EURO</name>
<gene>
    <name evidence="4" type="ORF">H2200_003308</name>
</gene>
<dbReference type="Proteomes" id="UP001172673">
    <property type="component" value="Unassembled WGS sequence"/>
</dbReference>
<dbReference type="CDD" id="cd12148">
    <property type="entry name" value="fungal_TF_MHR"/>
    <property type="match status" value="1"/>
</dbReference>
<dbReference type="GO" id="GO:0006351">
    <property type="term" value="P:DNA-templated transcription"/>
    <property type="evidence" value="ECO:0007669"/>
    <property type="project" value="InterPro"/>
</dbReference>
<dbReference type="AlphaFoldDB" id="A0AA38XHT6"/>
<dbReference type="GO" id="GO:0003677">
    <property type="term" value="F:DNA binding"/>
    <property type="evidence" value="ECO:0007669"/>
    <property type="project" value="InterPro"/>
</dbReference>
<evidence type="ECO:0000313" key="5">
    <source>
        <dbReference type="Proteomes" id="UP001172673"/>
    </source>
</evidence>
<organism evidence="4 5">
    <name type="scientific">Cladophialophora chaetospira</name>
    <dbReference type="NCBI Taxonomy" id="386627"/>
    <lineage>
        <taxon>Eukaryota</taxon>
        <taxon>Fungi</taxon>
        <taxon>Dikarya</taxon>
        <taxon>Ascomycota</taxon>
        <taxon>Pezizomycotina</taxon>
        <taxon>Eurotiomycetes</taxon>
        <taxon>Chaetothyriomycetidae</taxon>
        <taxon>Chaetothyriales</taxon>
        <taxon>Herpotrichiellaceae</taxon>
        <taxon>Cladophialophora</taxon>
    </lineage>
</organism>
<dbReference type="EMBL" id="JAPDRK010000004">
    <property type="protein sequence ID" value="KAJ9613366.1"/>
    <property type="molecule type" value="Genomic_DNA"/>
</dbReference>
<dbReference type="InterPro" id="IPR052761">
    <property type="entry name" value="Fungal_Detox/Toxin_TFs"/>
</dbReference>
<accession>A0AA38XHT6</accession>